<sequence>MYGSTPAESIPIPKTERTKDVYYKNGKEISERHLIEAIMNNDYDEKKEIKYMVNERDMSNHWKATAANAIKPLQNMIVMATDNLMKKSIVWSGGLKKRRAQCSSFLIVVQ</sequence>
<dbReference type="Proteomes" id="UP000477285">
    <property type="component" value="Unassembled WGS sequence"/>
</dbReference>
<reference evidence="1 2" key="1">
    <citation type="journal article" date="2019" name="Nat. Med.">
        <title>A library of human gut bacterial isolates paired with longitudinal multiomics data enables mechanistic microbiome research.</title>
        <authorList>
            <person name="Poyet M."/>
            <person name="Groussin M."/>
            <person name="Gibbons S.M."/>
            <person name="Avila-Pacheco J."/>
            <person name="Jiang X."/>
            <person name="Kearney S.M."/>
            <person name="Perrotta A.R."/>
            <person name="Berdy B."/>
            <person name="Zhao S."/>
            <person name="Lieberman T.D."/>
            <person name="Swanson P.K."/>
            <person name="Smith M."/>
            <person name="Roesemann S."/>
            <person name="Alexander J.E."/>
            <person name="Rich S.A."/>
            <person name="Livny J."/>
            <person name="Vlamakis H."/>
            <person name="Clish C."/>
            <person name="Bullock K."/>
            <person name="Deik A."/>
            <person name="Scott J."/>
            <person name="Pierce K.A."/>
            <person name="Xavier R.J."/>
            <person name="Alm E.J."/>
        </authorList>
    </citation>
    <scope>NUCLEOTIDE SEQUENCE [LARGE SCALE GENOMIC DNA]</scope>
    <source>
        <strain evidence="1 2">BIOML-A1</strain>
    </source>
</reference>
<proteinExistence type="predicted"/>
<dbReference type="AlphaFoldDB" id="A0A6L8T8G3"/>
<gene>
    <name evidence="1" type="ORF">GT728_20200</name>
</gene>
<dbReference type="EMBL" id="WWVQ01000098">
    <property type="protein sequence ID" value="MZL35433.1"/>
    <property type="molecule type" value="Genomic_DNA"/>
</dbReference>
<protein>
    <submittedName>
        <fullName evidence="1">Uncharacterized protein</fullName>
    </submittedName>
</protein>
<accession>A0A6L8T8G3</accession>
<organism evidence="1 2">
    <name type="scientific">Blautia wexlerae</name>
    <dbReference type="NCBI Taxonomy" id="418240"/>
    <lineage>
        <taxon>Bacteria</taxon>
        <taxon>Bacillati</taxon>
        <taxon>Bacillota</taxon>
        <taxon>Clostridia</taxon>
        <taxon>Lachnospirales</taxon>
        <taxon>Lachnospiraceae</taxon>
        <taxon>Blautia</taxon>
    </lineage>
</organism>
<name>A0A6L8T8G3_9FIRM</name>
<evidence type="ECO:0000313" key="1">
    <source>
        <dbReference type="EMBL" id="MZL35433.1"/>
    </source>
</evidence>
<dbReference type="RefSeq" id="WP_161234436.1">
    <property type="nucleotide sequence ID" value="NZ_JBCLNB010000026.1"/>
</dbReference>
<evidence type="ECO:0000313" key="2">
    <source>
        <dbReference type="Proteomes" id="UP000477285"/>
    </source>
</evidence>
<comment type="caution">
    <text evidence="1">The sequence shown here is derived from an EMBL/GenBank/DDBJ whole genome shotgun (WGS) entry which is preliminary data.</text>
</comment>